<dbReference type="PROSITE" id="PS51471">
    <property type="entry name" value="FE2OG_OXY"/>
    <property type="match status" value="1"/>
</dbReference>
<gene>
    <name evidence="12" type="ORF">FEM48_Zijuj06G0152600</name>
</gene>
<keyword evidence="5 10" id="KW-0560">Oxidoreductase</keyword>
<evidence type="ECO:0000256" key="8">
    <source>
        <dbReference type="ARBA" id="ARBA00061560"/>
    </source>
</evidence>
<evidence type="ECO:0000313" key="12">
    <source>
        <dbReference type="EMBL" id="KAH7524751.1"/>
    </source>
</evidence>
<comment type="caution">
    <text evidence="12">The sequence shown here is derived from an EMBL/GenBank/DDBJ whole genome shotgun (WGS) entry which is preliminary data.</text>
</comment>
<dbReference type="EMBL" id="JAEACU010000006">
    <property type="protein sequence ID" value="KAH7524751.1"/>
    <property type="molecule type" value="Genomic_DNA"/>
</dbReference>
<evidence type="ECO:0000256" key="1">
    <source>
        <dbReference type="ARBA" id="ARBA00001961"/>
    </source>
</evidence>
<dbReference type="Pfam" id="PF14226">
    <property type="entry name" value="DIOX_N"/>
    <property type="match status" value="1"/>
</dbReference>
<dbReference type="PANTHER" id="PTHR47990">
    <property type="entry name" value="2-OXOGLUTARATE (2OG) AND FE(II)-DEPENDENT OXYGENASE SUPERFAMILY PROTEIN-RELATED"/>
    <property type="match status" value="1"/>
</dbReference>
<evidence type="ECO:0000256" key="3">
    <source>
        <dbReference type="ARBA" id="ARBA00022723"/>
    </source>
</evidence>
<comment type="cofactor">
    <cofactor evidence="1">
        <name>L-ascorbate</name>
        <dbReference type="ChEBI" id="CHEBI:38290"/>
    </cofactor>
</comment>
<evidence type="ECO:0000256" key="5">
    <source>
        <dbReference type="ARBA" id="ARBA00023002"/>
    </source>
</evidence>
<keyword evidence="3 10" id="KW-0479">Metal-binding</keyword>
<dbReference type="FunFam" id="2.60.120.330:FF:000013">
    <property type="entry name" value="Gibberellin 3-beta-dioxygenase 1"/>
    <property type="match status" value="1"/>
</dbReference>
<dbReference type="EC" id="1.14.11.15" evidence="9"/>
<dbReference type="SUPFAM" id="SSF51197">
    <property type="entry name" value="Clavaminate synthase-like"/>
    <property type="match status" value="1"/>
</dbReference>
<dbReference type="InterPro" id="IPR050231">
    <property type="entry name" value="Iron_ascorbate_oxido_reductase"/>
</dbReference>
<evidence type="ECO:0000313" key="13">
    <source>
        <dbReference type="Proteomes" id="UP000813462"/>
    </source>
</evidence>
<dbReference type="GO" id="GO:0009686">
    <property type="term" value="P:gibberellin biosynthetic process"/>
    <property type="evidence" value="ECO:0007669"/>
    <property type="project" value="UniProtKB-ARBA"/>
</dbReference>
<evidence type="ECO:0000256" key="4">
    <source>
        <dbReference type="ARBA" id="ARBA00022964"/>
    </source>
</evidence>
<dbReference type="InterPro" id="IPR044861">
    <property type="entry name" value="IPNS-like_FE2OG_OXY"/>
</dbReference>
<comment type="pathway">
    <text evidence="7">Plant hormone biosynthesis; gibberellin biosynthesis.</text>
</comment>
<evidence type="ECO:0000256" key="6">
    <source>
        <dbReference type="ARBA" id="ARBA00023004"/>
    </source>
</evidence>
<comment type="pathway">
    <text evidence="2">Hormone biosynthesis.</text>
</comment>
<evidence type="ECO:0000256" key="2">
    <source>
        <dbReference type="ARBA" id="ARBA00004972"/>
    </source>
</evidence>
<name>A0A978VA16_ZIZJJ</name>
<sequence>MPTTLSEVYEDHPIHLQHIVPIDFSSAQTLPDSHAWSQSDGFSSGSSSVFPDTPADDSLFSIPLIDLMNPNASDLICQACESWGAFQLIGHGIPSKLIEEVDSESRRLFALPSEQKLKTLRSPGGAAGYGIARISPFFPKYMWHEGFTILGSSKDHAKELWPHDYERFCETMDEYQKQMKMISHKLIRMMLKHLNISEEEVKWIGSTTESTALQLNSYPACPDPDRAMGLAPHTDTSLMTLVHQSQISGLQIHKEGVGWVRVHPIYGALAINVGDLLHILSNGRFPSALHRVTVNQTMQRFSVAYFYGPPVDFTVSPLLSKDVSGSGEVEAPLYRSVTVKEYVGMKAKYLEKALSLLKN</sequence>
<dbReference type="AlphaFoldDB" id="A0A978VA16"/>
<protein>
    <recommendedName>
        <fullName evidence="9">gibberellin 3beta-dioxygenase</fullName>
        <ecNumber evidence="9">1.14.11.15</ecNumber>
    </recommendedName>
</protein>
<dbReference type="Proteomes" id="UP000813462">
    <property type="component" value="Unassembled WGS sequence"/>
</dbReference>
<reference evidence="12" key="1">
    <citation type="journal article" date="2021" name="Front. Plant Sci.">
        <title>Chromosome-Scale Genome Assembly for Chinese Sour Jujube and Insights Into Its Genome Evolution and Domestication Signature.</title>
        <authorList>
            <person name="Shen L.-Y."/>
            <person name="Luo H."/>
            <person name="Wang X.-L."/>
            <person name="Wang X.-M."/>
            <person name="Qiu X.-J."/>
            <person name="Liu H."/>
            <person name="Zhou S.-S."/>
            <person name="Jia K.-H."/>
            <person name="Nie S."/>
            <person name="Bao Y.-T."/>
            <person name="Zhang R.-G."/>
            <person name="Yun Q.-Z."/>
            <person name="Chai Y.-H."/>
            <person name="Lu J.-Y."/>
            <person name="Li Y."/>
            <person name="Zhao S.-W."/>
            <person name="Mao J.-F."/>
            <person name="Jia S.-G."/>
            <person name="Mao Y.-M."/>
        </authorList>
    </citation>
    <scope>NUCLEOTIDE SEQUENCE</scope>
    <source>
        <strain evidence="12">AT0</strain>
        <tissue evidence="12">Leaf</tissue>
    </source>
</reference>
<organism evidence="12 13">
    <name type="scientific">Ziziphus jujuba var. spinosa</name>
    <dbReference type="NCBI Taxonomy" id="714518"/>
    <lineage>
        <taxon>Eukaryota</taxon>
        <taxon>Viridiplantae</taxon>
        <taxon>Streptophyta</taxon>
        <taxon>Embryophyta</taxon>
        <taxon>Tracheophyta</taxon>
        <taxon>Spermatophyta</taxon>
        <taxon>Magnoliopsida</taxon>
        <taxon>eudicotyledons</taxon>
        <taxon>Gunneridae</taxon>
        <taxon>Pentapetalae</taxon>
        <taxon>rosids</taxon>
        <taxon>fabids</taxon>
        <taxon>Rosales</taxon>
        <taxon>Rhamnaceae</taxon>
        <taxon>Paliureae</taxon>
        <taxon>Ziziphus</taxon>
    </lineage>
</organism>
<evidence type="ECO:0000259" key="11">
    <source>
        <dbReference type="PROSITE" id="PS51471"/>
    </source>
</evidence>
<dbReference type="GO" id="GO:0046872">
    <property type="term" value="F:metal ion binding"/>
    <property type="evidence" value="ECO:0007669"/>
    <property type="project" value="UniProtKB-KW"/>
</dbReference>
<dbReference type="GO" id="GO:0016707">
    <property type="term" value="F:gibberellin 3-beta-dioxygenase activity"/>
    <property type="evidence" value="ECO:0007669"/>
    <property type="project" value="UniProtKB-EC"/>
</dbReference>
<feature type="domain" description="Fe2OG dioxygenase" evidence="11">
    <location>
        <begin position="209"/>
        <end position="309"/>
    </location>
</feature>
<proteinExistence type="inferred from homology"/>
<dbReference type="InterPro" id="IPR027443">
    <property type="entry name" value="IPNS-like_sf"/>
</dbReference>
<dbReference type="InterPro" id="IPR026992">
    <property type="entry name" value="DIOX_N"/>
</dbReference>
<evidence type="ECO:0000256" key="10">
    <source>
        <dbReference type="RuleBase" id="RU003682"/>
    </source>
</evidence>
<evidence type="ECO:0000256" key="7">
    <source>
        <dbReference type="ARBA" id="ARBA00037909"/>
    </source>
</evidence>
<evidence type="ECO:0000256" key="9">
    <source>
        <dbReference type="ARBA" id="ARBA00066695"/>
    </source>
</evidence>
<keyword evidence="6 10" id="KW-0408">Iron</keyword>
<dbReference type="InterPro" id="IPR005123">
    <property type="entry name" value="Oxoglu/Fe-dep_dioxygenase_dom"/>
</dbReference>
<accession>A0A978VA16</accession>
<dbReference type="OrthoDB" id="288590at2759"/>
<dbReference type="Gene3D" id="2.60.120.330">
    <property type="entry name" value="B-lactam Antibiotic, Isopenicillin N Synthase, Chain"/>
    <property type="match status" value="1"/>
</dbReference>
<dbReference type="Pfam" id="PF03171">
    <property type="entry name" value="2OG-FeII_Oxy"/>
    <property type="match status" value="1"/>
</dbReference>
<keyword evidence="4" id="KW-0223">Dioxygenase</keyword>
<comment type="similarity">
    <text evidence="8">Belongs to the iron/ascorbate-dependent oxidoreductase family. GA3OX subfamily.</text>
</comment>